<evidence type="ECO:0000256" key="9">
    <source>
        <dbReference type="ARBA" id="ARBA00023242"/>
    </source>
</evidence>
<dbReference type="GO" id="GO:0005634">
    <property type="term" value="C:nucleus"/>
    <property type="evidence" value="ECO:0007669"/>
    <property type="project" value="UniProtKB-SubCell"/>
</dbReference>
<dbReference type="InterPro" id="IPR034148">
    <property type="entry name" value="NCBP2_RRM"/>
</dbReference>
<proteinExistence type="inferred from homology"/>
<keyword evidence="14" id="KW-1185">Reference proteome</keyword>
<dbReference type="CDD" id="cd12240">
    <property type="entry name" value="RRM_NCBP2"/>
    <property type="match status" value="1"/>
</dbReference>
<evidence type="ECO:0000256" key="5">
    <source>
        <dbReference type="ARBA" id="ARBA00022664"/>
    </source>
</evidence>
<dbReference type="FunFam" id="3.30.70.330:FF:000538">
    <property type="entry name" value="Nuclear cap-binding protein subunit 2"/>
    <property type="match status" value="1"/>
</dbReference>
<name>A0A138ZYJ2_GONPJ</name>
<accession>A0A138ZYJ2</accession>
<evidence type="ECO:0000256" key="2">
    <source>
        <dbReference type="ARBA" id="ARBA00010725"/>
    </source>
</evidence>
<keyword evidence="7 10" id="KW-0694">RNA-binding</keyword>
<dbReference type="SMART" id="SM00360">
    <property type="entry name" value="RRM"/>
    <property type="match status" value="1"/>
</dbReference>
<organism evidence="13 14">
    <name type="scientific">Gonapodya prolifera (strain JEL478)</name>
    <name type="common">Monoblepharis prolifera</name>
    <dbReference type="NCBI Taxonomy" id="1344416"/>
    <lineage>
        <taxon>Eukaryota</taxon>
        <taxon>Fungi</taxon>
        <taxon>Fungi incertae sedis</taxon>
        <taxon>Chytridiomycota</taxon>
        <taxon>Chytridiomycota incertae sedis</taxon>
        <taxon>Monoblepharidomycetes</taxon>
        <taxon>Monoblepharidales</taxon>
        <taxon>Gonapodyaceae</taxon>
        <taxon>Gonapodya</taxon>
    </lineage>
</organism>
<keyword evidence="8 11" id="KW-0508">mRNA splicing</keyword>
<sequence length="269" mass="29842">MRRQGTSFHVRAIAQGVHKPDSHQNTAAIPHTMAAVPSLALPSSYRDRRNRRFNNDAEWQRALSGSTTLYVGNLSFFTSEEQVYELFSKVGEIRRVIMGLDRELRTPCGFCFVEYYTHASALACLQFINGTKLDERIIRTDLDLGFEEGRQFGRGKSGGQVRDEYRNDYDAGRGGYGRQLEFYADAGEAPMGADQYGGVGGWGGGQWGGGGGAEYYRGGERLFVCWQIPTDRMSVKVAVAVAVESDHVISIRQTGVVMGLQENGREMTK</sequence>
<evidence type="ECO:0000313" key="13">
    <source>
        <dbReference type="EMBL" id="KXS09183.1"/>
    </source>
</evidence>
<keyword evidence="9 11" id="KW-0539">Nucleus</keyword>
<dbReference type="PROSITE" id="PS50102">
    <property type="entry name" value="RRM"/>
    <property type="match status" value="1"/>
</dbReference>
<evidence type="ECO:0000256" key="11">
    <source>
        <dbReference type="RuleBase" id="RU364036"/>
    </source>
</evidence>
<dbReference type="InterPro" id="IPR035979">
    <property type="entry name" value="RBD_domain_sf"/>
</dbReference>
<dbReference type="GO" id="GO:0051028">
    <property type="term" value="P:mRNA transport"/>
    <property type="evidence" value="ECO:0007669"/>
    <property type="project" value="UniProtKB-KW"/>
</dbReference>
<evidence type="ECO:0000259" key="12">
    <source>
        <dbReference type="PROSITE" id="PS50102"/>
    </source>
</evidence>
<evidence type="ECO:0000256" key="8">
    <source>
        <dbReference type="ARBA" id="ARBA00023187"/>
    </source>
</evidence>
<protein>
    <recommendedName>
        <fullName evidence="3 11">Nuclear cap-binding protein subunit 2</fullName>
    </recommendedName>
    <alternativeName>
        <fullName evidence="11">20 kDa nuclear cap-binding protein</fullName>
    </alternativeName>
</protein>
<dbReference type="InterPro" id="IPR027157">
    <property type="entry name" value="NCBP2"/>
</dbReference>
<dbReference type="GO" id="GO:0045292">
    <property type="term" value="P:mRNA cis splicing, via spliceosome"/>
    <property type="evidence" value="ECO:0007669"/>
    <property type="project" value="InterPro"/>
</dbReference>
<reference evidence="13 14" key="1">
    <citation type="journal article" date="2015" name="Genome Biol. Evol.">
        <title>Phylogenomic analyses indicate that early fungi evolved digesting cell walls of algal ancestors of land plants.</title>
        <authorList>
            <person name="Chang Y."/>
            <person name="Wang S."/>
            <person name="Sekimoto S."/>
            <person name="Aerts A.L."/>
            <person name="Choi C."/>
            <person name="Clum A."/>
            <person name="LaButti K.M."/>
            <person name="Lindquist E.A."/>
            <person name="Yee Ngan C."/>
            <person name="Ohm R.A."/>
            <person name="Salamov A.A."/>
            <person name="Grigoriev I.V."/>
            <person name="Spatafora J.W."/>
            <person name="Berbee M.L."/>
        </authorList>
    </citation>
    <scope>NUCLEOTIDE SEQUENCE [LARGE SCALE GENOMIC DNA]</scope>
    <source>
        <strain evidence="13 14">JEL478</strain>
    </source>
</reference>
<evidence type="ECO:0000256" key="10">
    <source>
        <dbReference type="PROSITE-ProRule" id="PRU00176"/>
    </source>
</evidence>
<dbReference type="InterPro" id="IPR000504">
    <property type="entry name" value="RRM_dom"/>
</dbReference>
<dbReference type="GO" id="GO:0000339">
    <property type="term" value="F:RNA cap binding"/>
    <property type="evidence" value="ECO:0007669"/>
    <property type="project" value="InterPro"/>
</dbReference>
<evidence type="ECO:0000256" key="6">
    <source>
        <dbReference type="ARBA" id="ARBA00022816"/>
    </source>
</evidence>
<dbReference type="Proteomes" id="UP000070544">
    <property type="component" value="Unassembled WGS sequence"/>
</dbReference>
<dbReference type="GO" id="GO:0005846">
    <property type="term" value="C:nuclear cap binding complex"/>
    <property type="evidence" value="ECO:0007669"/>
    <property type="project" value="InterPro"/>
</dbReference>
<comment type="similarity">
    <text evidence="2 11">Belongs to the RRM NCBP2 family.</text>
</comment>
<dbReference type="Gene3D" id="3.30.70.330">
    <property type="match status" value="1"/>
</dbReference>
<dbReference type="Pfam" id="PF00076">
    <property type="entry name" value="RRM_1"/>
    <property type="match status" value="1"/>
</dbReference>
<keyword evidence="4" id="KW-0813">Transport</keyword>
<dbReference type="PANTHER" id="PTHR18847:SF0">
    <property type="entry name" value="NUCLEAR CAP-BINDING PROTEIN SUBUNIT 2"/>
    <property type="match status" value="1"/>
</dbReference>
<dbReference type="AlphaFoldDB" id="A0A138ZYJ2"/>
<dbReference type="InterPro" id="IPR012677">
    <property type="entry name" value="Nucleotide-bd_a/b_plait_sf"/>
</dbReference>
<dbReference type="EMBL" id="KQ965883">
    <property type="protein sequence ID" value="KXS09183.1"/>
    <property type="molecule type" value="Genomic_DNA"/>
</dbReference>
<dbReference type="STRING" id="1344416.A0A138ZYJ2"/>
<dbReference type="OrthoDB" id="201398at2759"/>
<comment type="subcellular location">
    <subcellularLocation>
        <location evidence="1 11">Nucleus</location>
    </subcellularLocation>
</comment>
<evidence type="ECO:0000256" key="7">
    <source>
        <dbReference type="ARBA" id="ARBA00022884"/>
    </source>
</evidence>
<dbReference type="PANTHER" id="PTHR18847">
    <property type="entry name" value="20 KD NUCLEAR CAP BINDING PROTEIN"/>
    <property type="match status" value="1"/>
</dbReference>
<evidence type="ECO:0000256" key="4">
    <source>
        <dbReference type="ARBA" id="ARBA00022448"/>
    </source>
</evidence>
<dbReference type="GO" id="GO:0006401">
    <property type="term" value="P:RNA catabolic process"/>
    <property type="evidence" value="ECO:0007669"/>
    <property type="project" value="UniProtKB-ARBA"/>
</dbReference>
<gene>
    <name evidence="13" type="ORF">M427DRAFT_491922</name>
</gene>
<keyword evidence="5 11" id="KW-0507">mRNA processing</keyword>
<evidence type="ECO:0000256" key="1">
    <source>
        <dbReference type="ARBA" id="ARBA00004123"/>
    </source>
</evidence>
<evidence type="ECO:0000313" key="14">
    <source>
        <dbReference type="Proteomes" id="UP000070544"/>
    </source>
</evidence>
<feature type="domain" description="RRM" evidence="12">
    <location>
        <begin position="67"/>
        <end position="145"/>
    </location>
</feature>
<keyword evidence="6" id="KW-0509">mRNA transport</keyword>
<evidence type="ECO:0000256" key="3">
    <source>
        <dbReference type="ARBA" id="ARBA00019878"/>
    </source>
</evidence>
<dbReference type="SUPFAM" id="SSF54928">
    <property type="entry name" value="RNA-binding domain, RBD"/>
    <property type="match status" value="1"/>
</dbReference>